<dbReference type="Gene3D" id="1.10.10.60">
    <property type="entry name" value="Homeodomain-like"/>
    <property type="match status" value="1"/>
</dbReference>
<dbReference type="SUPFAM" id="SSF46689">
    <property type="entry name" value="Homeodomain-like"/>
    <property type="match status" value="1"/>
</dbReference>
<dbReference type="PROSITE" id="PS50977">
    <property type="entry name" value="HTH_TETR_2"/>
    <property type="match status" value="1"/>
</dbReference>
<dbReference type="Gene3D" id="1.10.357.10">
    <property type="entry name" value="Tetracycline Repressor, domain 2"/>
    <property type="match status" value="1"/>
</dbReference>
<feature type="DNA-binding region" description="H-T-H motif" evidence="4">
    <location>
        <begin position="37"/>
        <end position="56"/>
    </location>
</feature>
<organism evidence="6 7">
    <name type="scientific">Myceligenerans salitolerans</name>
    <dbReference type="NCBI Taxonomy" id="1230528"/>
    <lineage>
        <taxon>Bacteria</taxon>
        <taxon>Bacillati</taxon>
        <taxon>Actinomycetota</taxon>
        <taxon>Actinomycetes</taxon>
        <taxon>Micrococcales</taxon>
        <taxon>Promicromonosporaceae</taxon>
        <taxon>Myceligenerans</taxon>
    </lineage>
</organism>
<evidence type="ECO:0000256" key="1">
    <source>
        <dbReference type="ARBA" id="ARBA00023015"/>
    </source>
</evidence>
<feature type="domain" description="HTH tetR-type" evidence="5">
    <location>
        <begin position="14"/>
        <end position="74"/>
    </location>
</feature>
<dbReference type="PRINTS" id="PR00455">
    <property type="entry name" value="HTHTETR"/>
</dbReference>
<dbReference type="InterPro" id="IPR050109">
    <property type="entry name" value="HTH-type_TetR-like_transc_reg"/>
</dbReference>
<keyword evidence="1" id="KW-0805">Transcription regulation</keyword>
<accession>A0ABS3ICH8</accession>
<keyword evidence="7" id="KW-1185">Reference proteome</keyword>
<evidence type="ECO:0000313" key="6">
    <source>
        <dbReference type="EMBL" id="MBO0610735.1"/>
    </source>
</evidence>
<dbReference type="PANTHER" id="PTHR30055:SF234">
    <property type="entry name" value="HTH-TYPE TRANSCRIPTIONAL REGULATOR BETI"/>
    <property type="match status" value="1"/>
</dbReference>
<dbReference type="Pfam" id="PF16859">
    <property type="entry name" value="TetR_C_11"/>
    <property type="match status" value="1"/>
</dbReference>
<dbReference type="Pfam" id="PF00440">
    <property type="entry name" value="TetR_N"/>
    <property type="match status" value="1"/>
</dbReference>
<dbReference type="PANTHER" id="PTHR30055">
    <property type="entry name" value="HTH-TYPE TRANSCRIPTIONAL REGULATOR RUTR"/>
    <property type="match status" value="1"/>
</dbReference>
<keyword evidence="2 4" id="KW-0238">DNA-binding</keyword>
<reference evidence="6 7" key="1">
    <citation type="submission" date="2021-03" db="EMBL/GenBank/DDBJ databases">
        <authorList>
            <person name="Xin L."/>
        </authorList>
    </citation>
    <scope>NUCLEOTIDE SEQUENCE [LARGE SCALE GENOMIC DNA]</scope>
    <source>
        <strain evidence="6 7">XHU 5031</strain>
    </source>
</reference>
<evidence type="ECO:0000256" key="3">
    <source>
        <dbReference type="ARBA" id="ARBA00023163"/>
    </source>
</evidence>
<dbReference type="Proteomes" id="UP000664617">
    <property type="component" value="Unassembled WGS sequence"/>
</dbReference>
<protein>
    <submittedName>
        <fullName evidence="6">TetR/AcrR family transcriptional regulator</fullName>
    </submittedName>
</protein>
<name>A0ABS3ICH8_9MICO</name>
<gene>
    <name evidence="6" type="ORF">J0911_17055</name>
</gene>
<evidence type="ECO:0000259" key="5">
    <source>
        <dbReference type="PROSITE" id="PS50977"/>
    </source>
</evidence>
<dbReference type="InterPro" id="IPR009057">
    <property type="entry name" value="Homeodomain-like_sf"/>
</dbReference>
<proteinExistence type="predicted"/>
<dbReference type="InterPro" id="IPR011075">
    <property type="entry name" value="TetR_C"/>
</dbReference>
<evidence type="ECO:0000256" key="4">
    <source>
        <dbReference type="PROSITE-ProRule" id="PRU00335"/>
    </source>
</evidence>
<comment type="caution">
    <text evidence="6">The sequence shown here is derived from an EMBL/GenBank/DDBJ whole genome shotgun (WGS) entry which is preliminary data.</text>
</comment>
<keyword evidence="3" id="KW-0804">Transcription</keyword>
<dbReference type="RefSeq" id="WP_207276643.1">
    <property type="nucleotide sequence ID" value="NZ_JAFMPK010000047.1"/>
</dbReference>
<evidence type="ECO:0000256" key="2">
    <source>
        <dbReference type="ARBA" id="ARBA00023125"/>
    </source>
</evidence>
<dbReference type="SUPFAM" id="SSF48498">
    <property type="entry name" value="Tetracyclin repressor-like, C-terminal domain"/>
    <property type="match status" value="1"/>
</dbReference>
<reference evidence="7" key="2">
    <citation type="submission" date="2023-07" db="EMBL/GenBank/DDBJ databases">
        <title>Myceligenerans salitolerans sp. nov., a halotolerant actinomycete isolated from a salt lake in Xinjiang, China.</title>
        <authorList>
            <person name="Guan T."/>
        </authorList>
    </citation>
    <scope>NUCLEOTIDE SEQUENCE [LARGE SCALE GENOMIC DNA]</scope>
    <source>
        <strain evidence="7">XHU 5031</strain>
    </source>
</reference>
<evidence type="ECO:0000313" key="7">
    <source>
        <dbReference type="Proteomes" id="UP000664617"/>
    </source>
</evidence>
<dbReference type="InterPro" id="IPR001647">
    <property type="entry name" value="HTH_TetR"/>
</dbReference>
<dbReference type="InterPro" id="IPR036271">
    <property type="entry name" value="Tet_transcr_reg_TetR-rel_C_sf"/>
</dbReference>
<dbReference type="EMBL" id="JAFMPK010000047">
    <property type="protein sequence ID" value="MBO0610735.1"/>
    <property type="molecule type" value="Genomic_DNA"/>
</dbReference>
<sequence length="197" mass="20881">MEEPETEATDPRILRTRRDVIDATTDLFRTEGWSGVTHAEVARRAGYSKATVYAHWPTRLDLIEASVGQICSASQHPEPTGDLRADLIAELTGLAAALTEGQLARIFGGIMERAGSDPGVDEVRRQLVAEGSGPMAAILAAHLPAEAVDAALALLNGAVLFRIAFQARPADAAFITDLVDRVLTMTDGDDGSGPHPS</sequence>